<dbReference type="AlphaFoldDB" id="A0A6A0AK09"/>
<organism evidence="2 3">
    <name type="scientific">Haematococcus lacustris</name>
    <name type="common">Green alga</name>
    <name type="synonym">Haematococcus pluvialis</name>
    <dbReference type="NCBI Taxonomy" id="44745"/>
    <lineage>
        <taxon>Eukaryota</taxon>
        <taxon>Viridiplantae</taxon>
        <taxon>Chlorophyta</taxon>
        <taxon>core chlorophytes</taxon>
        <taxon>Chlorophyceae</taxon>
        <taxon>CS clade</taxon>
        <taxon>Chlamydomonadales</taxon>
        <taxon>Haematococcaceae</taxon>
        <taxon>Haematococcus</taxon>
    </lineage>
</organism>
<gene>
    <name evidence="2" type="ORF">HaLaN_31868</name>
</gene>
<evidence type="ECO:0000313" key="2">
    <source>
        <dbReference type="EMBL" id="GFH32621.1"/>
    </source>
</evidence>
<dbReference type="EMBL" id="BLLF01006881">
    <property type="protein sequence ID" value="GFH32621.1"/>
    <property type="molecule type" value="Genomic_DNA"/>
</dbReference>
<name>A0A6A0AK09_HAELA</name>
<accession>A0A6A0AK09</accession>
<keyword evidence="3" id="KW-1185">Reference proteome</keyword>
<reference evidence="2 3" key="1">
    <citation type="submission" date="2020-02" db="EMBL/GenBank/DDBJ databases">
        <title>Draft genome sequence of Haematococcus lacustris strain NIES-144.</title>
        <authorList>
            <person name="Morimoto D."/>
            <person name="Nakagawa S."/>
            <person name="Yoshida T."/>
            <person name="Sawayama S."/>
        </authorList>
    </citation>
    <scope>NUCLEOTIDE SEQUENCE [LARGE SCALE GENOMIC DNA]</scope>
    <source>
        <strain evidence="2 3">NIES-144</strain>
    </source>
</reference>
<comment type="caution">
    <text evidence="2">The sequence shown here is derived from an EMBL/GenBank/DDBJ whole genome shotgun (WGS) entry which is preliminary data.</text>
</comment>
<evidence type="ECO:0000256" key="1">
    <source>
        <dbReference type="SAM" id="MobiDB-lite"/>
    </source>
</evidence>
<dbReference type="Proteomes" id="UP000485058">
    <property type="component" value="Unassembled WGS sequence"/>
</dbReference>
<proteinExistence type="predicted"/>
<sequence>MGRSTGNYALCLRCYPAPRFGMTRGRDPGKQLAVGDQREQLGEARTGQRIADAISSRAVCTKELPPQADTSAQGTSISHMCSIIASQVSSAATCDALAASLSSAYKALTSTARPLLGSGKVPAAGGRDRKGPRPSPFGH</sequence>
<evidence type="ECO:0000313" key="3">
    <source>
        <dbReference type="Proteomes" id="UP000485058"/>
    </source>
</evidence>
<protein>
    <submittedName>
        <fullName evidence="2">Uncharacterized protein</fullName>
    </submittedName>
</protein>
<feature type="region of interest" description="Disordered" evidence="1">
    <location>
        <begin position="115"/>
        <end position="139"/>
    </location>
</feature>